<dbReference type="KEGG" id="pdio:PDMSB3_2734"/>
<evidence type="ECO:0000313" key="1">
    <source>
        <dbReference type="EMBL" id="VVD29190.1"/>
    </source>
</evidence>
<protein>
    <submittedName>
        <fullName evidence="1">Uncharacterized protein</fullName>
    </submittedName>
</protein>
<keyword evidence="2" id="KW-1185">Reference proteome</keyword>
<proteinExistence type="predicted"/>
<organism evidence="1 2">
    <name type="scientific">Paraburkholderia dioscoreae</name>
    <dbReference type="NCBI Taxonomy" id="2604047"/>
    <lineage>
        <taxon>Bacteria</taxon>
        <taxon>Pseudomonadati</taxon>
        <taxon>Pseudomonadota</taxon>
        <taxon>Betaproteobacteria</taxon>
        <taxon>Burkholderiales</taxon>
        <taxon>Burkholderiaceae</taxon>
        <taxon>Paraburkholderia</taxon>
    </lineage>
</organism>
<reference evidence="1 2" key="1">
    <citation type="submission" date="2019-08" db="EMBL/GenBank/DDBJ databases">
        <authorList>
            <person name="Herpell B J."/>
        </authorList>
    </citation>
    <scope>NUCLEOTIDE SEQUENCE [LARGE SCALE GENOMIC DNA]</scope>
    <source>
        <strain evidence="2">Msb3</strain>
    </source>
</reference>
<dbReference type="AlphaFoldDB" id="A0A5Q4Z287"/>
<dbReference type="Proteomes" id="UP000325811">
    <property type="component" value="Chromosome I"/>
</dbReference>
<name>A0A5Q4Z287_9BURK</name>
<gene>
    <name evidence="1" type="ORF">PDMSB3_2734</name>
</gene>
<accession>A0A5Q4Z287</accession>
<sequence length="24" mass="2821">MMTSIALLNQSELFEMSWLSQFIT</sequence>
<dbReference type="EMBL" id="LR699553">
    <property type="protein sequence ID" value="VVD29190.1"/>
    <property type="molecule type" value="Genomic_DNA"/>
</dbReference>
<evidence type="ECO:0000313" key="2">
    <source>
        <dbReference type="Proteomes" id="UP000325811"/>
    </source>
</evidence>